<organism evidence="2 3">
    <name type="scientific">Paractinoplanes bogorensis</name>
    <dbReference type="NCBI Taxonomy" id="1610840"/>
    <lineage>
        <taxon>Bacteria</taxon>
        <taxon>Bacillati</taxon>
        <taxon>Actinomycetota</taxon>
        <taxon>Actinomycetes</taxon>
        <taxon>Micromonosporales</taxon>
        <taxon>Micromonosporaceae</taxon>
        <taxon>Paractinoplanes</taxon>
    </lineage>
</organism>
<sequence>MTTDAARMLSDVRALTGQVRRDQRRTWVALSVLAAATLVAIPFDLLFMWVRCDDTGCMFGRQGLFYYWPAALLIAYAVIAVSYIRAARDRGVGTRVLPYAITGAVTAVVITAVSLAAAAWFPDNPPFDGGPMPYWWIVLDRLVLPWGLIGLALLVLARLERHLALFWFTVGYLVLVLLVVPTNEGIHVPFVTDPALQLRLSTVLPQLIVAAALLAGAIGFHRARPGQR</sequence>
<proteinExistence type="predicted"/>
<keyword evidence="1" id="KW-0812">Transmembrane</keyword>
<keyword evidence="1" id="KW-0472">Membrane</keyword>
<dbReference type="EMBL" id="JAHKKG010000006">
    <property type="protein sequence ID" value="MBU2666190.1"/>
    <property type="molecule type" value="Genomic_DNA"/>
</dbReference>
<dbReference type="Proteomes" id="UP001519654">
    <property type="component" value="Unassembled WGS sequence"/>
</dbReference>
<gene>
    <name evidence="2" type="ORF">KOI35_22065</name>
</gene>
<evidence type="ECO:0000256" key="1">
    <source>
        <dbReference type="SAM" id="Phobius"/>
    </source>
</evidence>
<reference evidence="2 3" key="1">
    <citation type="submission" date="2021-06" db="EMBL/GenBank/DDBJ databases">
        <title>Actinoplanes lichenicola sp. nov., and Actinoplanes ovalisporus sp. nov., isolated from lichen in Thailand.</title>
        <authorList>
            <person name="Saeng-In P."/>
            <person name="Kanchanasin P."/>
            <person name="Yuki M."/>
            <person name="Kudo T."/>
            <person name="Ohkuma M."/>
            <person name="Phongsopitanun W."/>
            <person name="Tanasupawat S."/>
        </authorList>
    </citation>
    <scope>NUCLEOTIDE SEQUENCE [LARGE SCALE GENOMIC DNA]</scope>
    <source>
        <strain evidence="2 3">NBRC 110975</strain>
    </source>
</reference>
<accession>A0ABS5YRW7</accession>
<feature type="transmembrane region" description="Helical" evidence="1">
    <location>
        <begin position="163"/>
        <end position="180"/>
    </location>
</feature>
<comment type="caution">
    <text evidence="2">The sequence shown here is derived from an EMBL/GenBank/DDBJ whole genome shotgun (WGS) entry which is preliminary data.</text>
</comment>
<feature type="transmembrane region" description="Helical" evidence="1">
    <location>
        <begin position="27"/>
        <end position="50"/>
    </location>
</feature>
<dbReference type="RefSeq" id="WP_215789376.1">
    <property type="nucleotide sequence ID" value="NZ_JAHKKG010000006.1"/>
</dbReference>
<evidence type="ECO:0000313" key="3">
    <source>
        <dbReference type="Proteomes" id="UP001519654"/>
    </source>
</evidence>
<keyword evidence="3" id="KW-1185">Reference proteome</keyword>
<feature type="transmembrane region" description="Helical" evidence="1">
    <location>
        <begin position="133"/>
        <end position="156"/>
    </location>
</feature>
<protein>
    <recommendedName>
        <fullName evidence="4">Integral membrane protein</fullName>
    </recommendedName>
</protein>
<feature type="transmembrane region" description="Helical" evidence="1">
    <location>
        <begin position="200"/>
        <end position="220"/>
    </location>
</feature>
<keyword evidence="1" id="KW-1133">Transmembrane helix</keyword>
<feature type="transmembrane region" description="Helical" evidence="1">
    <location>
        <begin position="65"/>
        <end position="84"/>
    </location>
</feature>
<feature type="transmembrane region" description="Helical" evidence="1">
    <location>
        <begin position="96"/>
        <end position="121"/>
    </location>
</feature>
<evidence type="ECO:0008006" key="4">
    <source>
        <dbReference type="Google" id="ProtNLM"/>
    </source>
</evidence>
<evidence type="ECO:0000313" key="2">
    <source>
        <dbReference type="EMBL" id="MBU2666190.1"/>
    </source>
</evidence>
<name>A0ABS5YRW7_9ACTN</name>